<feature type="compositionally biased region" description="Basic and acidic residues" evidence="1">
    <location>
        <begin position="288"/>
        <end position="298"/>
    </location>
</feature>
<accession>A0A380W5P4</accession>
<protein>
    <recommendedName>
        <fullName evidence="4">ParB/Sulfiredoxin domain-containing protein</fullName>
    </recommendedName>
</protein>
<name>A0A380W5P4_AFIFE</name>
<evidence type="ECO:0000256" key="1">
    <source>
        <dbReference type="SAM" id="MobiDB-lite"/>
    </source>
</evidence>
<dbReference type="AlphaFoldDB" id="A0A380W5P4"/>
<dbReference type="OrthoDB" id="8266067at2"/>
<evidence type="ECO:0000313" key="3">
    <source>
        <dbReference type="Proteomes" id="UP000254343"/>
    </source>
</evidence>
<evidence type="ECO:0000313" key="2">
    <source>
        <dbReference type="EMBL" id="SUU84274.1"/>
    </source>
</evidence>
<sequence length="431" mass="48872">MEIKEILVSDLSVNRDNDRHGSLRDEAASIQWLLEKREQHMRALASDLAATKKLFERPLVRKEGGLYVVYDGNRRTSCIKLLLDPTKAPSEKWKDFFASHNQTEMRNAFSKIECEVESDLDIIEETLYRRHTGSQDGVGQSQWDPEAKSNFLQRTGKESAGLAETIEKVLKAENLIGADIQVPRSNLDRLLSSEPIRKRAGISFSGGSLVYLGNKEDNLKTLQRVSNDLSNKKIVLGDLWNNAGKHKYLDQLKTDGHAIDRAPAKIQTPAENEGPSHTPPKHRKRNPRDKNLISHADDNPFVNLPSCERADQIWRELQFNLEFDAHDNAIAVLMRVLLDLAITHYAREQGITFPRANTFAQQVSAIADSMQNRGFIDQKGRSIIRKFESDKPIVSAHSMHQYVHNANFHPGKSDLKAIWNVIRPLIIHSTK</sequence>
<gene>
    <name evidence="2" type="ORF">NCTC12722_01461</name>
</gene>
<evidence type="ECO:0008006" key="4">
    <source>
        <dbReference type="Google" id="ProtNLM"/>
    </source>
</evidence>
<dbReference type="RefSeq" id="WP_002715100.1">
    <property type="nucleotide sequence ID" value="NZ_UFSI01000001.1"/>
</dbReference>
<reference evidence="2 3" key="1">
    <citation type="submission" date="2018-06" db="EMBL/GenBank/DDBJ databases">
        <authorList>
            <consortium name="Pathogen Informatics"/>
            <person name="Doyle S."/>
        </authorList>
    </citation>
    <scope>NUCLEOTIDE SEQUENCE [LARGE SCALE GENOMIC DNA]</scope>
    <source>
        <strain evidence="2 3">NCTC12722</strain>
    </source>
</reference>
<dbReference type="EMBL" id="UIGB01000001">
    <property type="protein sequence ID" value="SUU84274.1"/>
    <property type="molecule type" value="Genomic_DNA"/>
</dbReference>
<organism evidence="2 3">
    <name type="scientific">Afipia felis</name>
    <name type="common">Cat scratch disease bacillus</name>
    <dbReference type="NCBI Taxonomy" id="1035"/>
    <lineage>
        <taxon>Bacteria</taxon>
        <taxon>Pseudomonadati</taxon>
        <taxon>Pseudomonadota</taxon>
        <taxon>Alphaproteobacteria</taxon>
        <taxon>Hyphomicrobiales</taxon>
        <taxon>Nitrobacteraceae</taxon>
        <taxon>Afipia</taxon>
    </lineage>
</organism>
<dbReference type="Proteomes" id="UP000254343">
    <property type="component" value="Unassembled WGS sequence"/>
</dbReference>
<feature type="region of interest" description="Disordered" evidence="1">
    <location>
        <begin position="266"/>
        <end position="299"/>
    </location>
</feature>
<proteinExistence type="predicted"/>